<protein>
    <recommendedName>
        <fullName evidence="1">DUF4123 domain-containing protein</fullName>
    </recommendedName>
</protein>
<dbReference type="EMBL" id="LT629795">
    <property type="protein sequence ID" value="SDU73362.1"/>
    <property type="molecule type" value="Genomic_DNA"/>
</dbReference>
<organism evidence="2 3">
    <name type="scientific">Pseudomonas psychrophila</name>
    <dbReference type="NCBI Taxonomy" id="122355"/>
    <lineage>
        <taxon>Bacteria</taxon>
        <taxon>Pseudomonadati</taxon>
        <taxon>Pseudomonadota</taxon>
        <taxon>Gammaproteobacteria</taxon>
        <taxon>Pseudomonadales</taxon>
        <taxon>Pseudomonadaceae</taxon>
        <taxon>Pseudomonas</taxon>
    </lineage>
</organism>
<name>A0ABY0W518_9PSED</name>
<evidence type="ECO:0000313" key="3">
    <source>
        <dbReference type="Proteomes" id="UP000182058"/>
    </source>
</evidence>
<evidence type="ECO:0000259" key="1">
    <source>
        <dbReference type="Pfam" id="PF13503"/>
    </source>
</evidence>
<sequence>MTLVAAQQWMAEQRHLGCSVCLILDSLDELTARNGLLNNRAPELYCSIYRETPAADMADKGPFLFLIDNPEDEHLSELLKAPERNWGWLASVAPEAGLQALVKHWRDRMIFGVRPHRGIYRFHDNRVLARALQHLTTVTVAGYLGPAISVCYWQGEHWETLGNPAPGNHPVPESPIWNDFPMEADQRASTREANAHRYLLARHLEAYARMAEQQDPELWLSTLLAQANTWGWQAAEQLEFLLVQRLKATTDPLAQRWQARPGESPDAHFQRVFQEMQFWQGDGLL</sequence>
<evidence type="ECO:0000313" key="2">
    <source>
        <dbReference type="EMBL" id="SDU73362.1"/>
    </source>
</evidence>
<dbReference type="Proteomes" id="UP000182058">
    <property type="component" value="Chromosome I"/>
</dbReference>
<proteinExistence type="predicted"/>
<dbReference type="GeneID" id="96622000"/>
<accession>A0ABY0W518</accession>
<feature type="domain" description="DUF4123" evidence="1">
    <location>
        <begin position="22"/>
        <end position="136"/>
    </location>
</feature>
<dbReference type="RefSeq" id="WP_048351795.1">
    <property type="nucleotide sequence ID" value="NZ_CP049044.1"/>
</dbReference>
<reference evidence="2 3" key="1">
    <citation type="submission" date="2016-10" db="EMBL/GenBank/DDBJ databases">
        <authorList>
            <person name="Varghese N."/>
            <person name="Submissions S."/>
        </authorList>
    </citation>
    <scope>NUCLEOTIDE SEQUENCE [LARGE SCALE GENOMIC DNA]</scope>
    <source>
        <strain evidence="2 3">BS3667</strain>
    </source>
</reference>
<keyword evidence="3" id="KW-1185">Reference proteome</keyword>
<gene>
    <name evidence="2" type="ORF">SAMN04490201_4478</name>
</gene>
<dbReference type="Pfam" id="PF13503">
    <property type="entry name" value="DUF4123"/>
    <property type="match status" value="1"/>
</dbReference>
<dbReference type="InterPro" id="IPR025391">
    <property type="entry name" value="DUF4123"/>
</dbReference>